<dbReference type="HOGENOM" id="CLU_008413_2_0_9"/>
<comment type="caution">
    <text evidence="2">The sequence shown here is derived from an EMBL/GenBank/DDBJ whole genome shotgun (WGS) entry which is preliminary data.</text>
</comment>
<evidence type="ECO:0000256" key="1">
    <source>
        <dbReference type="SAM" id="Phobius"/>
    </source>
</evidence>
<accession>E7FRZ9</accession>
<feature type="transmembrane region" description="Helical" evidence="1">
    <location>
        <begin position="271"/>
        <end position="297"/>
    </location>
</feature>
<gene>
    <name evidence="2" type="ORF">HMPREF0542_11676</name>
</gene>
<feature type="transmembrane region" description="Helical" evidence="1">
    <location>
        <begin position="56"/>
        <end position="76"/>
    </location>
</feature>
<dbReference type="PANTHER" id="PTHR38454">
    <property type="entry name" value="INTEGRAL MEMBRANE PROTEIN-RELATED"/>
    <property type="match status" value="1"/>
</dbReference>
<dbReference type="InterPro" id="IPR018580">
    <property type="entry name" value="Uncharacterised_YfhO"/>
</dbReference>
<feature type="transmembrane region" description="Helical" evidence="1">
    <location>
        <begin position="209"/>
        <end position="231"/>
    </location>
</feature>
<feature type="transmembrane region" description="Helical" evidence="1">
    <location>
        <begin position="396"/>
        <end position="416"/>
    </location>
</feature>
<organism evidence="2 3">
    <name type="scientific">Ligilactobacillus ruminis ATCC 25644</name>
    <dbReference type="NCBI Taxonomy" id="525362"/>
    <lineage>
        <taxon>Bacteria</taxon>
        <taxon>Bacillati</taxon>
        <taxon>Bacillota</taxon>
        <taxon>Bacilli</taxon>
        <taxon>Lactobacillales</taxon>
        <taxon>Lactobacillaceae</taxon>
        <taxon>Ligilactobacillus</taxon>
    </lineage>
</organism>
<feature type="transmembrane region" description="Helical" evidence="1">
    <location>
        <begin position="713"/>
        <end position="734"/>
    </location>
</feature>
<evidence type="ECO:0000313" key="2">
    <source>
        <dbReference type="EMBL" id="EFZ34281.1"/>
    </source>
</evidence>
<sequence>MASVSFGYFIYKGNGAFTLVSDFNAQELTFAAAVRHALTFRPLGQWIWNLDLGSSLINGFSFYNIGSLFFWISMLFTKISFPYLAGYLYILKYVVASITAYYYIKIFVKDSKYAVIGALLYSFSGFQTTNLIFHFHDVVAFFPMMLLGLELVIKDKKYTPVFIFAIFLNCITNYFFFIQEVIFVVLYFVVREWSDIGKNAFFKRTLRCIFSGVLGVGMASIIFVPSIIYIMGNPRSESALYLQNLAYDARNLLFIIKGMIMPGDVMKDQSILFSANFNSTSCYLPVFGAAFSIMYIFKNKGWLRNLLLALFVISFFPILQATFILYKGEFIYQRWWFMFILLMSLSTSLVIEKHDDYPIFKFVSMYAVFVAIFYIAISFLKYDSQASQVIFHAKRFLLFTMIVISGLVIIVLLNYFKRFDFVPLLILTMVYGSLTTFLGISLYRNNTDTNAYMTKYKVAEKFDVINEQYRYNSGNNISTLTGQAAGTGVFSSTVENTSKEFDKIFNDYDSVNTRLSVLHNDYTNDFMTFGPSSTDARVLLLGGKYIVTQDRKSSHIIRHYVENGQNYYIKEVPACPIGFALNKYITKKELMKIPLENRALTMMNAVVIDSNIKSEVNDTVSLYRGKVYAKRKGKYIANANKLRVRNFKRDNTGFSCSTNYENKKIVWFSVPYDSGWKATIDGKNAEIIKSAGMMAVKVPKGNHKLIFKYCTPYFKIGMVLSIVSFIVFILYSVVSVVRTRKS</sequence>
<evidence type="ECO:0000313" key="3">
    <source>
        <dbReference type="Proteomes" id="UP000004099"/>
    </source>
</evidence>
<feature type="transmembrane region" description="Helical" evidence="1">
    <location>
        <begin position="83"/>
        <end position="104"/>
    </location>
</feature>
<name>E7FRZ9_9LACO</name>
<evidence type="ECO:0008006" key="4">
    <source>
        <dbReference type="Google" id="ProtNLM"/>
    </source>
</evidence>
<dbReference type="PANTHER" id="PTHR38454:SF1">
    <property type="entry name" value="INTEGRAL MEMBRANE PROTEIN"/>
    <property type="match status" value="1"/>
</dbReference>
<dbReference type="Proteomes" id="UP000004099">
    <property type="component" value="Unassembled WGS sequence"/>
</dbReference>
<dbReference type="AlphaFoldDB" id="E7FRZ9"/>
<protein>
    <recommendedName>
        <fullName evidence="4">Bacterial membrane protein YfhO</fullName>
    </recommendedName>
</protein>
<keyword evidence="1" id="KW-0812">Transmembrane</keyword>
<feature type="transmembrane region" description="Helical" evidence="1">
    <location>
        <begin position="422"/>
        <end position="443"/>
    </location>
</feature>
<keyword evidence="1" id="KW-1133">Transmembrane helix</keyword>
<feature type="transmembrane region" description="Helical" evidence="1">
    <location>
        <begin position="335"/>
        <end position="351"/>
    </location>
</feature>
<dbReference type="Pfam" id="PF09586">
    <property type="entry name" value="YfhO"/>
    <property type="match status" value="2"/>
</dbReference>
<reference evidence="2 3" key="1">
    <citation type="submission" date="2011-01" db="EMBL/GenBank/DDBJ databases">
        <authorList>
            <person name="Muzny D."/>
            <person name="Qin X."/>
            <person name="Buhay C."/>
            <person name="Dugan-Rocha S."/>
            <person name="Ding Y."/>
            <person name="Chen G."/>
            <person name="Hawes A."/>
            <person name="Holder M."/>
            <person name="Jhangiani S."/>
            <person name="Johnson A."/>
            <person name="Khan Z."/>
            <person name="Li Z."/>
            <person name="Liu W."/>
            <person name="Liu X."/>
            <person name="Perez L."/>
            <person name="Shen H."/>
            <person name="Wang Q."/>
            <person name="Watt J."/>
            <person name="Xi L."/>
            <person name="Xin Y."/>
            <person name="Zhou J."/>
            <person name="Deng J."/>
            <person name="Jiang H."/>
            <person name="Liu Y."/>
            <person name="Qu J."/>
            <person name="Song X.-Z."/>
            <person name="Zhang L."/>
            <person name="Villasana D."/>
            <person name="Johnson A."/>
            <person name="Liu J."/>
            <person name="Liyanage D."/>
            <person name="Lorensuhewa L."/>
            <person name="Robinson T."/>
            <person name="Song A."/>
            <person name="Song B.-B."/>
            <person name="Dinh H."/>
            <person name="Thornton R."/>
            <person name="Coyle M."/>
            <person name="Francisco L."/>
            <person name="Jackson L."/>
            <person name="Javaid M."/>
            <person name="Korchina V."/>
            <person name="Kovar C."/>
            <person name="Mata R."/>
            <person name="Mathew T."/>
            <person name="Ngo R."/>
            <person name="Nguyen L."/>
            <person name="Nguyen N."/>
            <person name="Okwuonu G."/>
            <person name="Ongeri F."/>
            <person name="Pham C."/>
            <person name="Simmons D."/>
            <person name="Wilczek-Boney K."/>
            <person name="Hale W."/>
            <person name="Jakkamsetti A."/>
            <person name="Pham P."/>
            <person name="Ruth R."/>
            <person name="San Lucas F."/>
            <person name="Warren J."/>
            <person name="Zhang J."/>
            <person name="Zhao Z."/>
            <person name="Zhou C."/>
            <person name="Zhu D."/>
            <person name="Lee S."/>
            <person name="Bess C."/>
            <person name="Blankenburg K."/>
            <person name="Forbes L."/>
            <person name="Fu Q."/>
            <person name="Gubbala S."/>
            <person name="Hirani K."/>
            <person name="Jayaseelan J.C."/>
            <person name="Lara F."/>
            <person name="Munidasa M."/>
            <person name="Palculict T."/>
            <person name="Patil S."/>
            <person name="Pu L.-L."/>
            <person name="Saada N."/>
            <person name="Tang L."/>
            <person name="Weissenberger G."/>
            <person name="Zhu Y."/>
            <person name="Hemphill L."/>
            <person name="Shang Y."/>
            <person name="Youmans B."/>
            <person name="Ayvaz T."/>
            <person name="Ross M."/>
            <person name="Santibanez J."/>
            <person name="Aqrawi P."/>
            <person name="Gross S."/>
            <person name="Joshi V."/>
            <person name="Fowler G."/>
            <person name="Nazareth L."/>
            <person name="Reid J."/>
            <person name="Worley K."/>
            <person name="Petrosino J."/>
            <person name="Highlander S."/>
            <person name="Gibbs R."/>
        </authorList>
    </citation>
    <scope>NUCLEOTIDE SEQUENCE [LARGE SCALE GENOMIC DNA]</scope>
    <source>
        <strain evidence="2 3">ATCC 25644</strain>
    </source>
</reference>
<dbReference type="EMBL" id="ACGS02000044">
    <property type="protein sequence ID" value="EFZ34281.1"/>
    <property type="molecule type" value="Genomic_DNA"/>
</dbReference>
<feature type="transmembrane region" description="Helical" evidence="1">
    <location>
        <begin position="161"/>
        <end position="189"/>
    </location>
</feature>
<feature type="transmembrane region" description="Helical" evidence="1">
    <location>
        <begin position="363"/>
        <end position="384"/>
    </location>
</feature>
<feature type="transmembrane region" description="Helical" evidence="1">
    <location>
        <begin position="303"/>
        <end position="326"/>
    </location>
</feature>
<keyword evidence="1" id="KW-0472">Membrane</keyword>
<proteinExistence type="predicted"/>